<feature type="domain" description="Mug135-like C-terminal" evidence="2">
    <location>
        <begin position="7"/>
        <end position="79"/>
    </location>
</feature>
<proteinExistence type="inferred from homology"/>
<dbReference type="InterPro" id="IPR013902">
    <property type="entry name" value="Mug135-like_C"/>
</dbReference>
<dbReference type="Proteomes" id="UP000799118">
    <property type="component" value="Unassembled WGS sequence"/>
</dbReference>
<evidence type="ECO:0000313" key="3">
    <source>
        <dbReference type="EMBL" id="KAE9410043.1"/>
    </source>
</evidence>
<accession>A0A6A4IKE6</accession>
<sequence length="81" mass="9253">MPAAGLFHQVPLPDGRRPWNIVVARTFGPIALPPLVDTRSIQNLTFDESTQYFTLYYPARPIAMFPHPMRIAEFRQAMGRP</sequence>
<evidence type="ECO:0000256" key="1">
    <source>
        <dbReference type="ARBA" id="ARBA00005788"/>
    </source>
</evidence>
<protein>
    <recommendedName>
        <fullName evidence="2">Mug135-like C-terminal domain-containing protein</fullName>
    </recommendedName>
</protein>
<dbReference type="OrthoDB" id="3230244at2759"/>
<comment type="similarity">
    <text evidence="1">Belongs to the UPF0612 family.</text>
</comment>
<dbReference type="AlphaFoldDB" id="A0A6A4IKE6"/>
<gene>
    <name evidence="3" type="ORF">BT96DRAFT_984370</name>
</gene>
<evidence type="ECO:0000313" key="4">
    <source>
        <dbReference type="Proteomes" id="UP000799118"/>
    </source>
</evidence>
<dbReference type="EMBL" id="ML769386">
    <property type="protein sequence ID" value="KAE9410043.1"/>
    <property type="molecule type" value="Genomic_DNA"/>
</dbReference>
<keyword evidence="4" id="KW-1185">Reference proteome</keyword>
<organism evidence="3 4">
    <name type="scientific">Gymnopus androsaceus JB14</name>
    <dbReference type="NCBI Taxonomy" id="1447944"/>
    <lineage>
        <taxon>Eukaryota</taxon>
        <taxon>Fungi</taxon>
        <taxon>Dikarya</taxon>
        <taxon>Basidiomycota</taxon>
        <taxon>Agaricomycotina</taxon>
        <taxon>Agaricomycetes</taxon>
        <taxon>Agaricomycetidae</taxon>
        <taxon>Agaricales</taxon>
        <taxon>Marasmiineae</taxon>
        <taxon>Omphalotaceae</taxon>
        <taxon>Gymnopus</taxon>
    </lineage>
</organism>
<reference evidence="3" key="1">
    <citation type="journal article" date="2019" name="Environ. Microbiol.">
        <title>Fungal ecological strategies reflected in gene transcription - a case study of two litter decomposers.</title>
        <authorList>
            <person name="Barbi F."/>
            <person name="Kohler A."/>
            <person name="Barry K."/>
            <person name="Baskaran P."/>
            <person name="Daum C."/>
            <person name="Fauchery L."/>
            <person name="Ihrmark K."/>
            <person name="Kuo A."/>
            <person name="LaButti K."/>
            <person name="Lipzen A."/>
            <person name="Morin E."/>
            <person name="Grigoriev I.V."/>
            <person name="Henrissat B."/>
            <person name="Lindahl B."/>
            <person name="Martin F."/>
        </authorList>
    </citation>
    <scope>NUCLEOTIDE SEQUENCE</scope>
    <source>
        <strain evidence="3">JB14</strain>
    </source>
</reference>
<evidence type="ECO:0000259" key="2">
    <source>
        <dbReference type="Pfam" id="PF08593"/>
    </source>
</evidence>
<dbReference type="Pfam" id="PF08593">
    <property type="entry name" value="Mug135_C"/>
    <property type="match status" value="1"/>
</dbReference>
<name>A0A6A4IKE6_9AGAR</name>